<evidence type="ECO:0000256" key="3">
    <source>
        <dbReference type="ARBA" id="ARBA00023163"/>
    </source>
</evidence>
<dbReference type="InterPro" id="IPR018060">
    <property type="entry name" value="HTH_AraC"/>
</dbReference>
<proteinExistence type="predicted"/>
<evidence type="ECO:0000256" key="2">
    <source>
        <dbReference type="ARBA" id="ARBA00023125"/>
    </source>
</evidence>
<evidence type="ECO:0000313" key="5">
    <source>
        <dbReference type="EMBL" id="SDC23421.1"/>
    </source>
</evidence>
<keyword evidence="6" id="KW-1185">Reference proteome</keyword>
<sequence>MSVPQARPGLVQRSSFSSSDEAAVTEFIRRMYADNTSRFAPIRNGARFSALTHDTPVIGADRVRTSIDYTGTSGEGFSDYVFFVVHAGSVQVGSRVSETVASAGDVAFYPIGVSVDFAMHGFDVTTVRLPAERIARVAEDATGLPGTGLRFSGTTPVSPSMHRYWRSLLGLVSGALMDPVSPLDSPLLAEEMARAVATAALHVFPNTTLSRQHVPGPGVVAPAAVRRAVAHIEAHAHLPLRLDEIAAAAGTSARALQYGFRRHLDTTPLGYLRRVRLEGARRELRDADPARGDTVAAVARRWGFAKPDRFAAAYRSAYGVPPSHTLRT</sequence>
<dbReference type="InterPro" id="IPR050204">
    <property type="entry name" value="AraC_XylS_family_regulators"/>
</dbReference>
<keyword evidence="3" id="KW-0804">Transcription</keyword>
<accession>A0A1G6JXV3</accession>
<dbReference type="Proteomes" id="UP000199416">
    <property type="component" value="Unassembled WGS sequence"/>
</dbReference>
<dbReference type="SUPFAM" id="SSF46689">
    <property type="entry name" value="Homeodomain-like"/>
    <property type="match status" value="2"/>
</dbReference>
<dbReference type="SMART" id="SM00342">
    <property type="entry name" value="HTH_ARAC"/>
    <property type="match status" value="1"/>
</dbReference>
<gene>
    <name evidence="5" type="ORF">SAMN05660690_1019</name>
</gene>
<dbReference type="Pfam" id="PF02311">
    <property type="entry name" value="AraC_binding"/>
    <property type="match status" value="1"/>
</dbReference>
<dbReference type="PROSITE" id="PS01124">
    <property type="entry name" value="HTH_ARAC_FAMILY_2"/>
    <property type="match status" value="1"/>
</dbReference>
<dbReference type="AlphaFoldDB" id="A0A1G6JXV3"/>
<evidence type="ECO:0000313" key="6">
    <source>
        <dbReference type="Proteomes" id="UP000199416"/>
    </source>
</evidence>
<protein>
    <submittedName>
        <fullName evidence="5">Helix-turn-helix domain-containing protein</fullName>
    </submittedName>
</protein>
<name>A0A1G6JXV3_9ACTN</name>
<organism evidence="5 6">
    <name type="scientific">Geodermatophilus telluris</name>
    <dbReference type="NCBI Taxonomy" id="1190417"/>
    <lineage>
        <taxon>Bacteria</taxon>
        <taxon>Bacillati</taxon>
        <taxon>Actinomycetota</taxon>
        <taxon>Actinomycetes</taxon>
        <taxon>Geodermatophilales</taxon>
        <taxon>Geodermatophilaceae</taxon>
        <taxon>Geodermatophilus</taxon>
    </lineage>
</organism>
<dbReference type="Gene3D" id="1.10.10.60">
    <property type="entry name" value="Homeodomain-like"/>
    <property type="match status" value="1"/>
</dbReference>
<dbReference type="PANTHER" id="PTHR46796:SF12">
    <property type="entry name" value="HTH-TYPE DNA-BINDING TRANSCRIPTIONAL ACTIVATOR EUTR"/>
    <property type="match status" value="1"/>
</dbReference>
<evidence type="ECO:0000259" key="4">
    <source>
        <dbReference type="PROSITE" id="PS01124"/>
    </source>
</evidence>
<dbReference type="STRING" id="1190417.SAMN05660690_1019"/>
<dbReference type="GO" id="GO:0003700">
    <property type="term" value="F:DNA-binding transcription factor activity"/>
    <property type="evidence" value="ECO:0007669"/>
    <property type="project" value="InterPro"/>
</dbReference>
<keyword evidence="1" id="KW-0805">Transcription regulation</keyword>
<reference evidence="6" key="1">
    <citation type="submission" date="2016-10" db="EMBL/GenBank/DDBJ databases">
        <authorList>
            <person name="Varghese N."/>
            <person name="Submissions S."/>
        </authorList>
    </citation>
    <scope>NUCLEOTIDE SEQUENCE [LARGE SCALE GENOMIC DNA]</scope>
    <source>
        <strain evidence="6">DSM 45421</strain>
    </source>
</reference>
<dbReference type="InterPro" id="IPR009057">
    <property type="entry name" value="Homeodomain-like_sf"/>
</dbReference>
<dbReference type="PANTHER" id="PTHR46796">
    <property type="entry name" value="HTH-TYPE TRANSCRIPTIONAL ACTIVATOR RHAS-RELATED"/>
    <property type="match status" value="1"/>
</dbReference>
<feature type="domain" description="HTH araC/xylS-type" evidence="4">
    <location>
        <begin position="226"/>
        <end position="328"/>
    </location>
</feature>
<dbReference type="InterPro" id="IPR003313">
    <property type="entry name" value="AraC-bd"/>
</dbReference>
<dbReference type="Pfam" id="PF12833">
    <property type="entry name" value="HTH_18"/>
    <property type="match status" value="1"/>
</dbReference>
<evidence type="ECO:0000256" key="1">
    <source>
        <dbReference type="ARBA" id="ARBA00023015"/>
    </source>
</evidence>
<keyword evidence="2" id="KW-0238">DNA-binding</keyword>
<dbReference type="EMBL" id="FMZF01000001">
    <property type="protein sequence ID" value="SDC23421.1"/>
    <property type="molecule type" value="Genomic_DNA"/>
</dbReference>
<dbReference type="GO" id="GO:0043565">
    <property type="term" value="F:sequence-specific DNA binding"/>
    <property type="evidence" value="ECO:0007669"/>
    <property type="project" value="InterPro"/>
</dbReference>
<dbReference type="RefSeq" id="WP_217637038.1">
    <property type="nucleotide sequence ID" value="NZ_FMZF01000001.1"/>
</dbReference>